<dbReference type="InterPro" id="IPR050833">
    <property type="entry name" value="Poly_Biosynth_Transport"/>
</dbReference>
<feature type="transmembrane region" description="Helical" evidence="6">
    <location>
        <begin position="75"/>
        <end position="98"/>
    </location>
</feature>
<name>A0A286GI08_9BACT</name>
<proteinExistence type="predicted"/>
<protein>
    <submittedName>
        <fullName evidence="7">Na+-driven multidrug efflux pump</fullName>
    </submittedName>
</protein>
<dbReference type="GO" id="GO:0005886">
    <property type="term" value="C:plasma membrane"/>
    <property type="evidence" value="ECO:0007669"/>
    <property type="project" value="UniProtKB-SubCell"/>
</dbReference>
<keyword evidence="4 6" id="KW-1133">Transmembrane helix</keyword>
<dbReference type="EMBL" id="OCNH01000004">
    <property type="protein sequence ID" value="SOD95112.1"/>
    <property type="molecule type" value="Genomic_DNA"/>
</dbReference>
<feature type="transmembrane region" description="Helical" evidence="6">
    <location>
        <begin position="105"/>
        <end position="125"/>
    </location>
</feature>
<dbReference type="InterPro" id="IPR002528">
    <property type="entry name" value="MATE_fam"/>
</dbReference>
<evidence type="ECO:0000256" key="1">
    <source>
        <dbReference type="ARBA" id="ARBA00004651"/>
    </source>
</evidence>
<dbReference type="Proteomes" id="UP000219452">
    <property type="component" value="Unassembled WGS sequence"/>
</dbReference>
<feature type="transmembrane region" description="Helical" evidence="6">
    <location>
        <begin position="31"/>
        <end position="55"/>
    </location>
</feature>
<evidence type="ECO:0000313" key="7">
    <source>
        <dbReference type="EMBL" id="SOD95112.1"/>
    </source>
</evidence>
<reference evidence="8" key="1">
    <citation type="submission" date="2017-09" db="EMBL/GenBank/DDBJ databases">
        <authorList>
            <person name="Varghese N."/>
            <person name="Submissions S."/>
        </authorList>
    </citation>
    <scope>NUCLEOTIDE SEQUENCE [LARGE SCALE GENOMIC DNA]</scope>
    <source>
        <strain evidence="8">DSM 29961</strain>
    </source>
</reference>
<keyword evidence="5 6" id="KW-0472">Membrane</keyword>
<sequence length="386" mass="42714">MIALFDIGVGNGLRNKLSEAVTKQDMALARVYVSTAYAIFGLLQVGFSLLFIALFNYVPWQKLLNTSINNDHLQLVILMTAVAMAVKMLLDILSYVLFAIQESGLAGFINLLSNIVILVGTYLLTKFSHGNLLYLGAVTVLSPVIILLTSGFILYEGKLKMYRPSLKLADFQYAKSLLSLGYKFFFIQMAVIVLFYTDNLIITQLFGPAEVTTYNVAFRYFNSINTVFAIVLTPYWSAFTEAYAKSDWNWMKQTYKYLQKLWVGLVIVVILMIALSKPIYSIWIGDRVDISFTLSACMGIFVIISCWNSVTVTIINGLGKVKLQLYLSVIAALVNIPLSIFFGKTLGLGSSGVIIATSFSLLIGSVIGGIQAWKLSTGNANGIWDK</sequence>
<dbReference type="PANTHER" id="PTHR30250:SF11">
    <property type="entry name" value="O-ANTIGEN TRANSPORTER-RELATED"/>
    <property type="match status" value="1"/>
</dbReference>
<feature type="transmembrane region" description="Helical" evidence="6">
    <location>
        <begin position="217"/>
        <end position="240"/>
    </location>
</feature>
<gene>
    <name evidence="7" type="ORF">SAMN06269250_4747</name>
</gene>
<evidence type="ECO:0000256" key="3">
    <source>
        <dbReference type="ARBA" id="ARBA00022692"/>
    </source>
</evidence>
<keyword evidence="3 6" id="KW-0812">Transmembrane</keyword>
<feature type="transmembrane region" description="Helical" evidence="6">
    <location>
        <begin position="323"/>
        <end position="342"/>
    </location>
</feature>
<evidence type="ECO:0000256" key="6">
    <source>
        <dbReference type="SAM" id="Phobius"/>
    </source>
</evidence>
<feature type="transmembrane region" description="Helical" evidence="6">
    <location>
        <begin position="176"/>
        <end position="197"/>
    </location>
</feature>
<feature type="transmembrane region" description="Helical" evidence="6">
    <location>
        <begin position="348"/>
        <end position="370"/>
    </location>
</feature>
<dbReference type="GO" id="GO:0042910">
    <property type="term" value="F:xenobiotic transmembrane transporter activity"/>
    <property type="evidence" value="ECO:0007669"/>
    <property type="project" value="InterPro"/>
</dbReference>
<dbReference type="PANTHER" id="PTHR30250">
    <property type="entry name" value="PST FAMILY PREDICTED COLANIC ACID TRANSPORTER"/>
    <property type="match status" value="1"/>
</dbReference>
<dbReference type="AlphaFoldDB" id="A0A286GI08"/>
<accession>A0A286GI08</accession>
<keyword evidence="2" id="KW-1003">Cell membrane</keyword>
<evidence type="ECO:0000256" key="5">
    <source>
        <dbReference type="ARBA" id="ARBA00023136"/>
    </source>
</evidence>
<feature type="transmembrane region" description="Helical" evidence="6">
    <location>
        <begin position="261"/>
        <end position="284"/>
    </location>
</feature>
<keyword evidence="8" id="KW-1185">Reference proteome</keyword>
<evidence type="ECO:0000313" key="8">
    <source>
        <dbReference type="Proteomes" id="UP000219452"/>
    </source>
</evidence>
<feature type="transmembrane region" description="Helical" evidence="6">
    <location>
        <begin position="131"/>
        <end position="155"/>
    </location>
</feature>
<dbReference type="GO" id="GO:0015297">
    <property type="term" value="F:antiporter activity"/>
    <property type="evidence" value="ECO:0007669"/>
    <property type="project" value="InterPro"/>
</dbReference>
<comment type="subcellular location">
    <subcellularLocation>
        <location evidence="1">Cell membrane</location>
        <topology evidence="1">Multi-pass membrane protein</topology>
    </subcellularLocation>
</comment>
<evidence type="ECO:0000256" key="4">
    <source>
        <dbReference type="ARBA" id="ARBA00022989"/>
    </source>
</evidence>
<dbReference type="Pfam" id="PF01554">
    <property type="entry name" value="MatE"/>
    <property type="match status" value="1"/>
</dbReference>
<organism evidence="7 8">
    <name type="scientific">Spirosoma fluviale</name>
    <dbReference type="NCBI Taxonomy" id="1597977"/>
    <lineage>
        <taxon>Bacteria</taxon>
        <taxon>Pseudomonadati</taxon>
        <taxon>Bacteroidota</taxon>
        <taxon>Cytophagia</taxon>
        <taxon>Cytophagales</taxon>
        <taxon>Cytophagaceae</taxon>
        <taxon>Spirosoma</taxon>
    </lineage>
</organism>
<evidence type="ECO:0000256" key="2">
    <source>
        <dbReference type="ARBA" id="ARBA00022475"/>
    </source>
</evidence>
<feature type="transmembrane region" description="Helical" evidence="6">
    <location>
        <begin position="290"/>
        <end position="311"/>
    </location>
</feature>